<name>A0A9Q3P9H7_9BASI</name>
<dbReference type="Gene3D" id="3.30.420.10">
    <property type="entry name" value="Ribonuclease H-like superfamily/Ribonuclease H"/>
    <property type="match status" value="1"/>
</dbReference>
<dbReference type="OrthoDB" id="2505288at2759"/>
<keyword evidence="1" id="KW-0694">RNA-binding</keyword>
<dbReference type="AlphaFoldDB" id="A0A9Q3P9H7"/>
<dbReference type="GO" id="GO:0005634">
    <property type="term" value="C:nucleus"/>
    <property type="evidence" value="ECO:0007669"/>
    <property type="project" value="UniProtKB-ARBA"/>
</dbReference>
<dbReference type="InterPro" id="IPR001584">
    <property type="entry name" value="Integrase_cat-core"/>
</dbReference>
<comment type="caution">
    <text evidence="3">The sequence shown here is derived from an EMBL/GenBank/DDBJ whole genome shotgun (WGS) entry which is preliminary data.</text>
</comment>
<accession>A0A9Q3P9H7</accession>
<organism evidence="3 4">
    <name type="scientific">Austropuccinia psidii MF-1</name>
    <dbReference type="NCBI Taxonomy" id="1389203"/>
    <lineage>
        <taxon>Eukaryota</taxon>
        <taxon>Fungi</taxon>
        <taxon>Dikarya</taxon>
        <taxon>Basidiomycota</taxon>
        <taxon>Pucciniomycotina</taxon>
        <taxon>Pucciniomycetes</taxon>
        <taxon>Pucciniales</taxon>
        <taxon>Sphaerophragmiaceae</taxon>
        <taxon>Austropuccinia</taxon>
    </lineage>
</organism>
<dbReference type="Proteomes" id="UP000765509">
    <property type="component" value="Unassembled WGS sequence"/>
</dbReference>
<evidence type="ECO:0000313" key="3">
    <source>
        <dbReference type="EMBL" id="MBW0551556.1"/>
    </source>
</evidence>
<evidence type="ECO:0000256" key="1">
    <source>
        <dbReference type="ARBA" id="ARBA00022884"/>
    </source>
</evidence>
<dbReference type="PROSITE" id="PS50994">
    <property type="entry name" value="INTEGRASE"/>
    <property type="match status" value="1"/>
</dbReference>
<proteinExistence type="predicted"/>
<dbReference type="PANTHER" id="PTHR37984">
    <property type="entry name" value="PROTEIN CBG26694"/>
    <property type="match status" value="1"/>
</dbReference>
<dbReference type="InterPro" id="IPR050951">
    <property type="entry name" value="Retrovirus_Pol_polyprotein"/>
</dbReference>
<gene>
    <name evidence="3" type="ORF">O181_091271</name>
</gene>
<dbReference type="SUPFAM" id="SSF53098">
    <property type="entry name" value="Ribonuclease H-like"/>
    <property type="match status" value="1"/>
</dbReference>
<protein>
    <recommendedName>
        <fullName evidence="2">Integrase catalytic domain-containing protein</fullName>
    </recommendedName>
</protein>
<evidence type="ECO:0000313" key="4">
    <source>
        <dbReference type="Proteomes" id="UP000765509"/>
    </source>
</evidence>
<dbReference type="GO" id="GO:0015074">
    <property type="term" value="P:DNA integration"/>
    <property type="evidence" value="ECO:0007669"/>
    <property type="project" value="InterPro"/>
</dbReference>
<dbReference type="EMBL" id="AVOT02057456">
    <property type="protein sequence ID" value="MBW0551556.1"/>
    <property type="molecule type" value="Genomic_DNA"/>
</dbReference>
<dbReference type="GO" id="GO:0003723">
    <property type="term" value="F:RNA binding"/>
    <property type="evidence" value="ECO:0007669"/>
    <property type="project" value="UniProtKB-KW"/>
</dbReference>
<evidence type="ECO:0000259" key="2">
    <source>
        <dbReference type="PROSITE" id="PS50994"/>
    </source>
</evidence>
<sequence length="228" mass="26360">MTYRWLATLARRRPLSSSRGIFHWAGMNQIIKDYLFSCQQCSRNKNINHKKFGLLNHLQIISGPCNSLSMEFITQFLLSSNFDSILLFVDRFSKMAICIPAYGTITALDLAEIFNSNVFLKHGLPVSIVSDRVCLFVSSFWTNLCQKLKISRDLSTSSHLETDGHTERGNQILEQYLWMYVSYHQDDRHTWLPLAEFAFKNTEHSSTKKSPFFTIYGRNPSFDSIHIS</sequence>
<feature type="domain" description="Integrase catalytic" evidence="2">
    <location>
        <begin position="60"/>
        <end position="219"/>
    </location>
</feature>
<keyword evidence="4" id="KW-1185">Reference proteome</keyword>
<reference evidence="3" key="1">
    <citation type="submission" date="2021-03" db="EMBL/GenBank/DDBJ databases">
        <title>Draft genome sequence of rust myrtle Austropuccinia psidii MF-1, a brazilian biotype.</title>
        <authorList>
            <person name="Quecine M.C."/>
            <person name="Pachon D.M.R."/>
            <person name="Bonatelli M.L."/>
            <person name="Correr F.H."/>
            <person name="Franceschini L.M."/>
            <person name="Leite T.F."/>
            <person name="Margarido G.R.A."/>
            <person name="Almeida C.A."/>
            <person name="Ferrarezi J.A."/>
            <person name="Labate C.A."/>
        </authorList>
    </citation>
    <scope>NUCLEOTIDE SEQUENCE</scope>
    <source>
        <strain evidence="3">MF-1</strain>
    </source>
</reference>
<dbReference type="InterPro" id="IPR012337">
    <property type="entry name" value="RNaseH-like_sf"/>
</dbReference>
<dbReference type="InterPro" id="IPR036397">
    <property type="entry name" value="RNaseH_sf"/>
</dbReference>
<dbReference type="PANTHER" id="PTHR37984:SF15">
    <property type="entry name" value="INTEGRASE CATALYTIC DOMAIN-CONTAINING PROTEIN"/>
    <property type="match status" value="1"/>
</dbReference>